<dbReference type="AlphaFoldDB" id="A0A5R8XYK8"/>
<dbReference type="GO" id="GO:0004130">
    <property type="term" value="F:cytochrome-c peroxidase activity"/>
    <property type="evidence" value="ECO:0007669"/>
    <property type="project" value="TreeGrafter"/>
</dbReference>
<organism evidence="11 12">
    <name type="scientific">Arcobacter arenosus</name>
    <dbReference type="NCBI Taxonomy" id="2576037"/>
    <lineage>
        <taxon>Bacteria</taxon>
        <taxon>Pseudomonadati</taxon>
        <taxon>Campylobacterota</taxon>
        <taxon>Epsilonproteobacteria</taxon>
        <taxon>Campylobacterales</taxon>
        <taxon>Arcobacteraceae</taxon>
        <taxon>Arcobacter</taxon>
    </lineage>
</organism>
<dbReference type="Pfam" id="PF03150">
    <property type="entry name" value="CCP_MauG"/>
    <property type="match status" value="1"/>
</dbReference>
<feature type="domain" description="Cytochrome c" evidence="10">
    <location>
        <begin position="35"/>
        <end position="165"/>
    </location>
</feature>
<dbReference type="Pfam" id="PF00034">
    <property type="entry name" value="Cytochrom_C"/>
    <property type="match status" value="1"/>
</dbReference>
<protein>
    <submittedName>
        <fullName evidence="11">Cytochrome-c peroxidase</fullName>
    </submittedName>
</protein>
<dbReference type="GO" id="GO:0046872">
    <property type="term" value="F:metal ion binding"/>
    <property type="evidence" value="ECO:0007669"/>
    <property type="project" value="UniProtKB-KW"/>
</dbReference>
<dbReference type="PIRSF" id="PIRSF000294">
    <property type="entry name" value="Cytochrome-c_peroxidase"/>
    <property type="match status" value="1"/>
</dbReference>
<evidence type="ECO:0000256" key="9">
    <source>
        <dbReference type="PIRSR" id="PIRSR000294-2"/>
    </source>
</evidence>
<evidence type="ECO:0000256" key="4">
    <source>
        <dbReference type="ARBA" id="ARBA00022729"/>
    </source>
</evidence>
<dbReference type="RefSeq" id="WP_138153220.1">
    <property type="nucleotide sequence ID" value="NZ_VANU01000005.1"/>
</dbReference>
<dbReference type="InterPro" id="IPR009056">
    <property type="entry name" value="Cyt_c-like_dom"/>
</dbReference>
<proteinExistence type="predicted"/>
<dbReference type="SUPFAM" id="SSF46626">
    <property type="entry name" value="Cytochrome c"/>
    <property type="match status" value="2"/>
</dbReference>
<comment type="PTM">
    <text evidence="8">Binds 2 heme groups per subunit.</text>
</comment>
<keyword evidence="11" id="KW-0575">Peroxidase</keyword>
<comment type="caution">
    <text evidence="11">The sequence shown here is derived from an EMBL/GenBank/DDBJ whole genome shotgun (WGS) entry which is preliminary data.</text>
</comment>
<dbReference type="PANTHER" id="PTHR30600">
    <property type="entry name" value="CYTOCHROME C PEROXIDASE-RELATED"/>
    <property type="match status" value="1"/>
</dbReference>
<dbReference type="InterPro" id="IPR051395">
    <property type="entry name" value="Cytochrome_c_Peroxidase/MauG"/>
</dbReference>
<dbReference type="InterPro" id="IPR036909">
    <property type="entry name" value="Cyt_c-like_dom_sf"/>
</dbReference>
<keyword evidence="2 8" id="KW-0349">Heme</keyword>
<feature type="binding site" description="covalent" evidence="8">
    <location>
        <position position="202"/>
    </location>
    <ligand>
        <name>heme c</name>
        <dbReference type="ChEBI" id="CHEBI:61717"/>
        <label>2</label>
    </ligand>
</feature>
<evidence type="ECO:0000256" key="2">
    <source>
        <dbReference type="ARBA" id="ARBA00022617"/>
    </source>
</evidence>
<reference evidence="11 12" key="1">
    <citation type="submission" date="2019-05" db="EMBL/GenBank/DDBJ databases">
        <title>Arcobacter sp. nov., isolated from sea sediment.</title>
        <authorList>
            <person name="Kim W."/>
        </authorList>
    </citation>
    <scope>NUCLEOTIDE SEQUENCE [LARGE SCALE GENOMIC DNA]</scope>
    <source>
        <strain evidence="11 12">CAU 1517</strain>
    </source>
</reference>
<feature type="domain" description="Cytochrome c" evidence="10">
    <location>
        <begin position="185"/>
        <end position="297"/>
    </location>
</feature>
<evidence type="ECO:0000256" key="6">
    <source>
        <dbReference type="ARBA" id="ARBA00023002"/>
    </source>
</evidence>
<evidence type="ECO:0000256" key="5">
    <source>
        <dbReference type="ARBA" id="ARBA00022764"/>
    </source>
</evidence>
<feature type="binding site" description="axial binding residue" evidence="9">
    <location>
        <position position="203"/>
    </location>
    <ligand>
        <name>heme c</name>
        <dbReference type="ChEBI" id="CHEBI:61717"/>
        <label>2</label>
    </ligand>
    <ligandPart>
        <name>Fe</name>
        <dbReference type="ChEBI" id="CHEBI:18248"/>
    </ligandPart>
</feature>
<feature type="binding site" description="axial binding residue" evidence="9">
    <location>
        <position position="272"/>
    </location>
    <ligand>
        <name>heme c</name>
        <dbReference type="ChEBI" id="CHEBI:61717"/>
        <label>2</label>
    </ligand>
    <ligandPart>
        <name>Fe</name>
        <dbReference type="ChEBI" id="CHEBI:18248"/>
    </ligandPart>
</feature>
<sequence>MHRLFLIFIFNIIIFKNLLAVNILPIPQSIDFDRKKALLGKELFFDVKLSIDETISCATCHNLKEGGDDGLQFSVGVKGAVGELNAPTVLNSVFNFRQFWDGRAKNLKEQALGPIENPIEMAHNINDLVYKLKNSDYYSKFFSVYKDGITKDNIADALAEFEKTLITPNSRFDKYLLGDENSITEYEKEGFELFKNKGCITCHHGINIGGNHYNIFGAIVDVKSINFGRYNITKNENDKFYFKVPTLRNIELTSPYFHDGREYSLKDAVKTMALVQLGRPMQEEEIDKITAFLKTLTGKLKIIE</sequence>
<evidence type="ECO:0000256" key="3">
    <source>
        <dbReference type="ARBA" id="ARBA00022723"/>
    </source>
</evidence>
<dbReference type="EMBL" id="VANU01000005">
    <property type="protein sequence ID" value="TLP36966.1"/>
    <property type="molecule type" value="Genomic_DNA"/>
</dbReference>
<dbReference type="OrthoDB" id="9805202at2"/>
<feature type="binding site" description="covalent" evidence="8">
    <location>
        <position position="57"/>
    </location>
    <ligand>
        <name>heme c</name>
        <dbReference type="ChEBI" id="CHEBI:61717"/>
        <label>1</label>
    </ligand>
</feature>
<keyword evidence="4" id="KW-0732">Signal</keyword>
<dbReference type="InterPro" id="IPR004852">
    <property type="entry name" value="Di-haem_cyt_c_peroxidsae"/>
</dbReference>
<name>A0A5R8XYK8_9BACT</name>
<keyword evidence="3 9" id="KW-0479">Metal-binding</keyword>
<dbReference type="InterPro" id="IPR026259">
    <property type="entry name" value="MauG/Cytc_peroxidase"/>
</dbReference>
<comment type="subcellular location">
    <subcellularLocation>
        <location evidence="1">Periplasm</location>
    </subcellularLocation>
</comment>
<evidence type="ECO:0000313" key="11">
    <source>
        <dbReference type="EMBL" id="TLP36966.1"/>
    </source>
</evidence>
<gene>
    <name evidence="11" type="ORF">FDK22_12030</name>
</gene>
<evidence type="ECO:0000259" key="10">
    <source>
        <dbReference type="PROSITE" id="PS51007"/>
    </source>
</evidence>
<dbReference type="GO" id="GO:0009055">
    <property type="term" value="F:electron transfer activity"/>
    <property type="evidence" value="ECO:0007669"/>
    <property type="project" value="InterPro"/>
</dbReference>
<keyword evidence="6" id="KW-0560">Oxidoreductase</keyword>
<feature type="binding site" description="covalent" evidence="8">
    <location>
        <position position="199"/>
    </location>
    <ligand>
        <name>heme c</name>
        <dbReference type="ChEBI" id="CHEBI:61717"/>
        <label>2</label>
    </ligand>
</feature>
<dbReference type="Proteomes" id="UP000308901">
    <property type="component" value="Unassembled WGS sequence"/>
</dbReference>
<dbReference type="GO" id="GO:0042597">
    <property type="term" value="C:periplasmic space"/>
    <property type="evidence" value="ECO:0007669"/>
    <property type="project" value="UniProtKB-SubCell"/>
</dbReference>
<comment type="cofactor">
    <cofactor evidence="8">
        <name>heme</name>
        <dbReference type="ChEBI" id="CHEBI:30413"/>
    </cofactor>
    <text evidence="8">Binds 2 heme groups.</text>
</comment>
<feature type="binding site" description="axial binding residue" evidence="9">
    <location>
        <position position="61"/>
    </location>
    <ligand>
        <name>heme c</name>
        <dbReference type="ChEBI" id="CHEBI:61717"/>
        <label>1</label>
    </ligand>
    <ligandPart>
        <name>Fe</name>
        <dbReference type="ChEBI" id="CHEBI:18248"/>
    </ligandPart>
</feature>
<keyword evidence="12" id="KW-1185">Reference proteome</keyword>
<evidence type="ECO:0000256" key="1">
    <source>
        <dbReference type="ARBA" id="ARBA00004418"/>
    </source>
</evidence>
<dbReference type="Gene3D" id="1.10.760.10">
    <property type="entry name" value="Cytochrome c-like domain"/>
    <property type="match status" value="2"/>
</dbReference>
<dbReference type="PROSITE" id="PS51007">
    <property type="entry name" value="CYTC"/>
    <property type="match status" value="2"/>
</dbReference>
<dbReference type="PANTHER" id="PTHR30600:SF7">
    <property type="entry name" value="CYTOCHROME C PEROXIDASE-RELATED"/>
    <property type="match status" value="1"/>
</dbReference>
<dbReference type="GO" id="GO:0020037">
    <property type="term" value="F:heme binding"/>
    <property type="evidence" value="ECO:0007669"/>
    <property type="project" value="InterPro"/>
</dbReference>
<keyword evidence="5" id="KW-0574">Periplasm</keyword>
<evidence type="ECO:0000256" key="7">
    <source>
        <dbReference type="ARBA" id="ARBA00023004"/>
    </source>
</evidence>
<keyword evidence="7 9" id="KW-0408">Iron</keyword>
<evidence type="ECO:0000256" key="8">
    <source>
        <dbReference type="PIRSR" id="PIRSR000294-1"/>
    </source>
</evidence>
<accession>A0A5R8XYK8</accession>
<feature type="binding site" description="covalent" evidence="8">
    <location>
        <position position="60"/>
    </location>
    <ligand>
        <name>heme c</name>
        <dbReference type="ChEBI" id="CHEBI:61717"/>
        <label>1</label>
    </ligand>
</feature>
<evidence type="ECO:0000313" key="12">
    <source>
        <dbReference type="Proteomes" id="UP000308901"/>
    </source>
</evidence>